<reference evidence="1" key="2">
    <citation type="journal article" date="2015" name="Data Brief">
        <title>Shoot transcriptome of the giant reed, Arundo donax.</title>
        <authorList>
            <person name="Barrero R.A."/>
            <person name="Guerrero F.D."/>
            <person name="Moolhuijzen P."/>
            <person name="Goolsby J.A."/>
            <person name="Tidwell J."/>
            <person name="Bellgard S.E."/>
            <person name="Bellgard M.I."/>
        </authorList>
    </citation>
    <scope>NUCLEOTIDE SEQUENCE</scope>
    <source>
        <tissue evidence="1">Shoot tissue taken approximately 20 cm above the soil surface</tissue>
    </source>
</reference>
<reference evidence="1" key="1">
    <citation type="submission" date="2014-09" db="EMBL/GenBank/DDBJ databases">
        <authorList>
            <person name="Magalhaes I.L.F."/>
            <person name="Oliveira U."/>
            <person name="Santos F.R."/>
            <person name="Vidigal T.H.D.A."/>
            <person name="Brescovit A.D."/>
            <person name="Santos A.J."/>
        </authorList>
    </citation>
    <scope>NUCLEOTIDE SEQUENCE</scope>
    <source>
        <tissue evidence="1">Shoot tissue taken approximately 20 cm above the soil surface</tissue>
    </source>
</reference>
<evidence type="ECO:0000313" key="1">
    <source>
        <dbReference type="EMBL" id="JAE26829.1"/>
    </source>
</evidence>
<name>A0A0A9GTG9_ARUDO</name>
<sequence length="72" mass="7549">MCVSCGYGVPATSFTTCWTTTSSPSCASRAVSWKENGGDTCAAQGCSLHRTQQGLMPWMLWIPSVGTTAARG</sequence>
<accession>A0A0A9GTG9</accession>
<dbReference type="AlphaFoldDB" id="A0A0A9GTG9"/>
<dbReference type="EMBL" id="GBRH01171067">
    <property type="protein sequence ID" value="JAE26829.1"/>
    <property type="molecule type" value="Transcribed_RNA"/>
</dbReference>
<protein>
    <submittedName>
        <fullName evidence="1">Uncharacterized protein</fullName>
    </submittedName>
</protein>
<proteinExistence type="predicted"/>
<organism evidence="1">
    <name type="scientific">Arundo donax</name>
    <name type="common">Giant reed</name>
    <name type="synonym">Donax arundinaceus</name>
    <dbReference type="NCBI Taxonomy" id="35708"/>
    <lineage>
        <taxon>Eukaryota</taxon>
        <taxon>Viridiplantae</taxon>
        <taxon>Streptophyta</taxon>
        <taxon>Embryophyta</taxon>
        <taxon>Tracheophyta</taxon>
        <taxon>Spermatophyta</taxon>
        <taxon>Magnoliopsida</taxon>
        <taxon>Liliopsida</taxon>
        <taxon>Poales</taxon>
        <taxon>Poaceae</taxon>
        <taxon>PACMAD clade</taxon>
        <taxon>Arundinoideae</taxon>
        <taxon>Arundineae</taxon>
        <taxon>Arundo</taxon>
    </lineage>
</organism>